<evidence type="ECO:0000256" key="1">
    <source>
        <dbReference type="ARBA" id="ARBA00000085"/>
    </source>
</evidence>
<comment type="caution">
    <text evidence="8">Lacks conserved residue(s) required for the propagation of feature annotation.</text>
</comment>
<dbReference type="PROSITE" id="PS50109">
    <property type="entry name" value="HIS_KIN"/>
    <property type="match status" value="1"/>
</dbReference>
<dbReference type="PRINTS" id="PR00344">
    <property type="entry name" value="BCTRLSENSOR"/>
</dbReference>
<feature type="domain" description="PAS" evidence="11">
    <location>
        <begin position="309"/>
        <end position="387"/>
    </location>
</feature>
<dbReference type="Pfam" id="PF00072">
    <property type="entry name" value="Response_reg"/>
    <property type="match status" value="1"/>
</dbReference>
<dbReference type="InterPro" id="IPR001789">
    <property type="entry name" value="Sig_transdc_resp-reg_receiver"/>
</dbReference>
<dbReference type="InterPro" id="IPR003594">
    <property type="entry name" value="HATPase_dom"/>
</dbReference>
<dbReference type="Pfam" id="PF00989">
    <property type="entry name" value="PAS"/>
    <property type="match status" value="1"/>
</dbReference>
<dbReference type="InterPro" id="IPR013767">
    <property type="entry name" value="PAS_fold"/>
</dbReference>
<feature type="domain" description="Response regulatory" evidence="10">
    <location>
        <begin position="8"/>
        <end position="122"/>
    </location>
</feature>
<dbReference type="SUPFAM" id="SSF55785">
    <property type="entry name" value="PYP-like sensor domain (PAS domain)"/>
    <property type="match status" value="1"/>
</dbReference>
<dbReference type="Proteomes" id="UP000050544">
    <property type="component" value="Unassembled WGS sequence"/>
</dbReference>
<dbReference type="SUPFAM" id="SSF55781">
    <property type="entry name" value="GAF domain-like"/>
    <property type="match status" value="1"/>
</dbReference>
<evidence type="ECO:0000256" key="4">
    <source>
        <dbReference type="ARBA" id="ARBA00022679"/>
    </source>
</evidence>
<dbReference type="InterPro" id="IPR035965">
    <property type="entry name" value="PAS-like_dom_sf"/>
</dbReference>
<feature type="domain" description="Histidine kinase" evidence="9">
    <location>
        <begin position="425"/>
        <end position="640"/>
    </location>
</feature>
<dbReference type="EMBL" id="LGKO01000005">
    <property type="protein sequence ID" value="KPL82449.1"/>
    <property type="molecule type" value="Genomic_DNA"/>
</dbReference>
<dbReference type="Gene3D" id="3.30.450.20">
    <property type="entry name" value="PAS domain"/>
    <property type="match status" value="1"/>
</dbReference>
<evidence type="ECO:0000256" key="8">
    <source>
        <dbReference type="PROSITE-ProRule" id="PRU00169"/>
    </source>
</evidence>
<dbReference type="SUPFAM" id="SSF47384">
    <property type="entry name" value="Homodimeric domain of signal transducing histidine kinase"/>
    <property type="match status" value="1"/>
</dbReference>
<dbReference type="NCBIfam" id="TIGR00229">
    <property type="entry name" value="sensory_box"/>
    <property type="match status" value="1"/>
</dbReference>
<dbReference type="InterPro" id="IPR050351">
    <property type="entry name" value="BphY/WalK/GraS-like"/>
</dbReference>
<dbReference type="EC" id="2.7.13.3" evidence="2"/>
<evidence type="ECO:0000259" key="11">
    <source>
        <dbReference type="PROSITE" id="PS50112"/>
    </source>
</evidence>
<dbReference type="GO" id="GO:0000155">
    <property type="term" value="F:phosphorelay sensor kinase activity"/>
    <property type="evidence" value="ECO:0007669"/>
    <property type="project" value="InterPro"/>
</dbReference>
<dbReference type="STRING" id="869279.SE15_09850"/>
<accession>A0A0P6XG88</accession>
<evidence type="ECO:0000259" key="10">
    <source>
        <dbReference type="PROSITE" id="PS50110"/>
    </source>
</evidence>
<dbReference type="SMART" id="SM00091">
    <property type="entry name" value="PAS"/>
    <property type="match status" value="1"/>
</dbReference>
<gene>
    <name evidence="12" type="ORF">SE15_09850</name>
</gene>
<dbReference type="CDD" id="cd00075">
    <property type="entry name" value="HATPase"/>
    <property type="match status" value="1"/>
</dbReference>
<keyword evidence="6" id="KW-0902">Two-component regulatory system</keyword>
<dbReference type="Gene3D" id="3.30.450.40">
    <property type="match status" value="1"/>
</dbReference>
<dbReference type="PROSITE" id="PS50110">
    <property type="entry name" value="RESPONSE_REGULATORY"/>
    <property type="match status" value="1"/>
</dbReference>
<dbReference type="Pfam" id="PF00512">
    <property type="entry name" value="HisKA"/>
    <property type="match status" value="1"/>
</dbReference>
<reference evidence="12 13" key="1">
    <citation type="submission" date="2015-07" db="EMBL/GenBank/DDBJ databases">
        <title>Whole genome sequence of Thermanaerothrix daxensis DSM 23592.</title>
        <authorList>
            <person name="Hemp J."/>
            <person name="Ward L.M."/>
            <person name="Pace L.A."/>
            <person name="Fischer W.W."/>
        </authorList>
    </citation>
    <scope>NUCLEOTIDE SEQUENCE [LARGE SCALE GENOMIC DNA]</scope>
    <source>
        <strain evidence="12 13">GNS-1</strain>
    </source>
</reference>
<dbReference type="InterPro" id="IPR003661">
    <property type="entry name" value="HisK_dim/P_dom"/>
</dbReference>
<dbReference type="CDD" id="cd00130">
    <property type="entry name" value="PAS"/>
    <property type="match status" value="1"/>
</dbReference>
<dbReference type="Gene3D" id="3.40.50.2300">
    <property type="match status" value="1"/>
</dbReference>
<organism evidence="12 13">
    <name type="scientific">Thermanaerothrix daxensis</name>
    <dbReference type="NCBI Taxonomy" id="869279"/>
    <lineage>
        <taxon>Bacteria</taxon>
        <taxon>Bacillati</taxon>
        <taxon>Chloroflexota</taxon>
        <taxon>Anaerolineae</taxon>
        <taxon>Anaerolineales</taxon>
        <taxon>Anaerolineaceae</taxon>
        <taxon>Thermanaerothrix</taxon>
    </lineage>
</organism>
<name>A0A0P6XG88_9CHLR</name>
<dbReference type="Gene3D" id="3.30.565.10">
    <property type="entry name" value="Histidine kinase-like ATPase, C-terminal domain"/>
    <property type="match status" value="1"/>
</dbReference>
<evidence type="ECO:0000259" key="9">
    <source>
        <dbReference type="PROSITE" id="PS50109"/>
    </source>
</evidence>
<comment type="catalytic activity">
    <reaction evidence="1">
        <text>ATP + protein L-histidine = ADP + protein N-phospho-L-histidine.</text>
        <dbReference type="EC" id="2.7.13.3"/>
    </reaction>
</comment>
<comment type="caution">
    <text evidence="12">The sequence shown here is derived from an EMBL/GenBank/DDBJ whole genome shotgun (WGS) entry which is preliminary data.</text>
</comment>
<dbReference type="Pfam" id="PF02518">
    <property type="entry name" value="HATPase_c"/>
    <property type="match status" value="1"/>
</dbReference>
<dbReference type="SMART" id="SM00387">
    <property type="entry name" value="HATPase_c"/>
    <property type="match status" value="1"/>
</dbReference>
<evidence type="ECO:0000256" key="5">
    <source>
        <dbReference type="ARBA" id="ARBA00022777"/>
    </source>
</evidence>
<dbReference type="InterPro" id="IPR036890">
    <property type="entry name" value="HATPase_C_sf"/>
</dbReference>
<evidence type="ECO:0000256" key="6">
    <source>
        <dbReference type="ARBA" id="ARBA00023012"/>
    </source>
</evidence>
<dbReference type="GO" id="GO:0004721">
    <property type="term" value="F:phosphoprotein phosphatase activity"/>
    <property type="evidence" value="ECO:0007669"/>
    <property type="project" value="TreeGrafter"/>
</dbReference>
<evidence type="ECO:0000256" key="2">
    <source>
        <dbReference type="ARBA" id="ARBA00012438"/>
    </source>
</evidence>
<keyword evidence="3" id="KW-0597">Phosphoprotein</keyword>
<dbReference type="CDD" id="cd00156">
    <property type="entry name" value="REC"/>
    <property type="match status" value="1"/>
</dbReference>
<dbReference type="InterPro" id="IPR011006">
    <property type="entry name" value="CheY-like_superfamily"/>
</dbReference>
<dbReference type="CDD" id="cd00082">
    <property type="entry name" value="HisKA"/>
    <property type="match status" value="1"/>
</dbReference>
<dbReference type="SUPFAM" id="SSF52172">
    <property type="entry name" value="CheY-like"/>
    <property type="match status" value="1"/>
</dbReference>
<dbReference type="SMART" id="SM00065">
    <property type="entry name" value="GAF"/>
    <property type="match status" value="1"/>
</dbReference>
<dbReference type="OrthoDB" id="9767900at2"/>
<dbReference type="FunFam" id="3.30.565.10:FF:000006">
    <property type="entry name" value="Sensor histidine kinase WalK"/>
    <property type="match status" value="1"/>
</dbReference>
<dbReference type="InterPro" id="IPR003018">
    <property type="entry name" value="GAF"/>
</dbReference>
<dbReference type="PANTHER" id="PTHR45453">
    <property type="entry name" value="PHOSPHATE REGULON SENSOR PROTEIN PHOR"/>
    <property type="match status" value="1"/>
</dbReference>
<dbReference type="AlphaFoldDB" id="A0A0P6XG88"/>
<dbReference type="InterPro" id="IPR005467">
    <property type="entry name" value="His_kinase_dom"/>
</dbReference>
<dbReference type="InterPro" id="IPR004358">
    <property type="entry name" value="Sig_transdc_His_kin-like_C"/>
</dbReference>
<keyword evidence="7" id="KW-0472">Membrane</keyword>
<dbReference type="InterPro" id="IPR036097">
    <property type="entry name" value="HisK_dim/P_sf"/>
</dbReference>
<dbReference type="PANTHER" id="PTHR45453:SF1">
    <property type="entry name" value="PHOSPHATE REGULON SENSOR PROTEIN PHOR"/>
    <property type="match status" value="1"/>
</dbReference>
<dbReference type="RefSeq" id="WP_054521940.1">
    <property type="nucleotide sequence ID" value="NZ_LGKO01000005.1"/>
</dbReference>
<dbReference type="SMART" id="SM00388">
    <property type="entry name" value="HisKA"/>
    <property type="match status" value="1"/>
</dbReference>
<dbReference type="Gene3D" id="1.10.287.130">
    <property type="match status" value="1"/>
</dbReference>
<evidence type="ECO:0000313" key="13">
    <source>
        <dbReference type="Proteomes" id="UP000050544"/>
    </source>
</evidence>
<dbReference type="PROSITE" id="PS50112">
    <property type="entry name" value="PAS"/>
    <property type="match status" value="1"/>
</dbReference>
<dbReference type="InterPro" id="IPR000014">
    <property type="entry name" value="PAS"/>
</dbReference>
<evidence type="ECO:0000313" key="12">
    <source>
        <dbReference type="EMBL" id="KPL82449.1"/>
    </source>
</evidence>
<dbReference type="GO" id="GO:0016036">
    <property type="term" value="P:cellular response to phosphate starvation"/>
    <property type="evidence" value="ECO:0007669"/>
    <property type="project" value="TreeGrafter"/>
</dbReference>
<dbReference type="SMART" id="SM00448">
    <property type="entry name" value="REC"/>
    <property type="match status" value="1"/>
</dbReference>
<keyword evidence="5" id="KW-0418">Kinase</keyword>
<dbReference type="SUPFAM" id="SSF55874">
    <property type="entry name" value="ATPase domain of HSP90 chaperone/DNA topoisomerase II/histidine kinase"/>
    <property type="match status" value="1"/>
</dbReference>
<dbReference type="GO" id="GO:0006355">
    <property type="term" value="P:regulation of DNA-templated transcription"/>
    <property type="evidence" value="ECO:0007669"/>
    <property type="project" value="InterPro"/>
</dbReference>
<proteinExistence type="predicted"/>
<dbReference type="Pfam" id="PF13185">
    <property type="entry name" value="GAF_2"/>
    <property type="match status" value="1"/>
</dbReference>
<keyword evidence="13" id="KW-1185">Reference proteome</keyword>
<evidence type="ECO:0000256" key="3">
    <source>
        <dbReference type="ARBA" id="ARBA00022553"/>
    </source>
</evidence>
<dbReference type="GO" id="GO:0005886">
    <property type="term" value="C:plasma membrane"/>
    <property type="evidence" value="ECO:0007669"/>
    <property type="project" value="TreeGrafter"/>
</dbReference>
<keyword evidence="4" id="KW-0808">Transferase</keyword>
<sequence length="641" mass="71909">MTQVKDINILVATSDSQVNYLLERVLQAAGYSVAIFQEEDKVFNYLSTHPTGLVILSDTFRGNNHLDFARKLSRDHPEVPILLLVKKDTPELLKEALRLGVSDYLSLPLKSEEVLRAVENNLSRSQRLREWMMLEARRYTDRLQRRVDELETLARLSQSITASLDPESVLSAIVEAAVELTGAEEGALLLVDEETGELYMRASKNFQEDFVRTFRLPIQDTLAGSVVRTGQPVLLDESTPQKIKTAYLVHGLVYVPLQYKGQVFGVLGVDNRHSRFQFQKRDVQLLTTLADYAAIAIQNARLYNDTRLERNKLETILRRIQDGVIVVDQGGRILLINQAAISALNLDESDLIGKLARQVIAYPDLVELLELSTRSLSSRLELTVEDGRVFDVQRTPIPDVGTAVTLHDITQLKKIDRIKSEFVSTVSHDLRSPLTAILGYVELIERAGPVNELQQEFIRRVQASVQNITHLVDDLVNLGRIEAGFDTRKESFSLKQVLDHAIENFKKALERKGHRLVMELPEDLPLFLGNPVQIRQMFEHLLDNAIKYTPPGGKITIHGQVEQEQIILQFCDTGIGIPVSDLPFIFDKFYRASNAGAEVSGSGLGLAIVKSIVESHQGRIWVESTLGQGTTFTVVLPIIEA</sequence>
<protein>
    <recommendedName>
        <fullName evidence="2">histidine kinase</fullName>
        <ecNumber evidence="2">2.7.13.3</ecNumber>
    </recommendedName>
</protein>
<dbReference type="InterPro" id="IPR029016">
    <property type="entry name" value="GAF-like_dom_sf"/>
</dbReference>
<evidence type="ECO:0000256" key="7">
    <source>
        <dbReference type="ARBA" id="ARBA00023136"/>
    </source>
</evidence>